<dbReference type="PANTHER" id="PTHR10500:SF7">
    <property type="entry name" value="BETA-MICROSEMINOPROTEIN"/>
    <property type="match status" value="1"/>
</dbReference>
<feature type="chain" id="PRO_5047159926" evidence="5">
    <location>
        <begin position="28"/>
        <end position="118"/>
    </location>
</feature>
<comment type="subcellular location">
    <subcellularLocation>
        <location evidence="1">Secreted</location>
    </subcellularLocation>
</comment>
<evidence type="ECO:0000313" key="7">
    <source>
        <dbReference type="RefSeq" id="XP_067155620.1"/>
    </source>
</evidence>
<dbReference type="Gene3D" id="2.10.70.10">
    <property type="entry name" value="Complement Module, domain 1"/>
    <property type="match status" value="1"/>
</dbReference>
<dbReference type="PANTHER" id="PTHR10500">
    <property type="entry name" value="BETA-MICROSEMINOPROTEIN"/>
    <property type="match status" value="1"/>
</dbReference>
<reference evidence="7" key="1">
    <citation type="submission" date="2025-08" db="UniProtKB">
        <authorList>
            <consortium name="RefSeq"/>
        </authorList>
    </citation>
    <scope>IDENTIFICATION</scope>
    <source>
        <tissue evidence="7">Blood</tissue>
    </source>
</reference>
<dbReference type="Gene3D" id="2.20.25.590">
    <property type="match status" value="1"/>
</dbReference>
<protein>
    <submittedName>
        <fullName evidence="7">Beta-microseminoprotein isoform X1</fullName>
    </submittedName>
</protein>
<evidence type="ECO:0000256" key="3">
    <source>
        <dbReference type="ARBA" id="ARBA00022525"/>
    </source>
</evidence>
<evidence type="ECO:0000256" key="1">
    <source>
        <dbReference type="ARBA" id="ARBA00004613"/>
    </source>
</evidence>
<organism evidence="6 7">
    <name type="scientific">Apteryx mantelli</name>
    <name type="common">North Island brown kiwi</name>
    <dbReference type="NCBI Taxonomy" id="2696672"/>
    <lineage>
        <taxon>Eukaryota</taxon>
        <taxon>Metazoa</taxon>
        <taxon>Chordata</taxon>
        <taxon>Craniata</taxon>
        <taxon>Vertebrata</taxon>
        <taxon>Euteleostomi</taxon>
        <taxon>Archelosauria</taxon>
        <taxon>Archosauria</taxon>
        <taxon>Dinosauria</taxon>
        <taxon>Saurischia</taxon>
        <taxon>Theropoda</taxon>
        <taxon>Coelurosauria</taxon>
        <taxon>Aves</taxon>
        <taxon>Palaeognathae</taxon>
        <taxon>Apterygiformes</taxon>
        <taxon>Apterygidae</taxon>
        <taxon>Apteryx</taxon>
    </lineage>
</organism>
<keyword evidence="3" id="KW-0964">Secreted</keyword>
<feature type="signal peptide" evidence="5">
    <location>
        <begin position="1"/>
        <end position="27"/>
    </location>
</feature>
<dbReference type="GeneID" id="106497801"/>
<proteinExistence type="inferred from homology"/>
<evidence type="ECO:0000256" key="4">
    <source>
        <dbReference type="ARBA" id="ARBA00023157"/>
    </source>
</evidence>
<name>A0ABM4ESE7_9AVES</name>
<keyword evidence="5" id="KW-0732">Signal</keyword>
<evidence type="ECO:0000256" key="2">
    <source>
        <dbReference type="ARBA" id="ARBA00010352"/>
    </source>
</evidence>
<gene>
    <name evidence="7" type="primary">LOC106497801</name>
</gene>
<dbReference type="Pfam" id="PF05825">
    <property type="entry name" value="PSP94"/>
    <property type="match status" value="1"/>
</dbReference>
<evidence type="ECO:0000256" key="5">
    <source>
        <dbReference type="SAM" id="SignalP"/>
    </source>
</evidence>
<dbReference type="RefSeq" id="XP_067155620.1">
    <property type="nucleotide sequence ID" value="XM_067299519.1"/>
</dbReference>
<accession>A0ABM4ESE7</accession>
<evidence type="ECO:0000313" key="6">
    <source>
        <dbReference type="Proteomes" id="UP001652627"/>
    </source>
</evidence>
<dbReference type="InterPro" id="IPR008735">
    <property type="entry name" value="PSP94"/>
</dbReference>
<keyword evidence="6" id="KW-1185">Reference proteome</keyword>
<dbReference type="Proteomes" id="UP001652627">
    <property type="component" value="Chromosome 7"/>
</dbReference>
<comment type="similarity">
    <text evidence="2">Belongs to the beta-microseminoprotein family.</text>
</comment>
<keyword evidence="4" id="KW-1015">Disulfide bond</keyword>
<sequence>MGSVSLLQKGFLAFLLAMGIIVALGDAYCFQKMNKPGESDEGCILDGKLYPFGEISRTENCYRCSCTRDAMRCCTLFHTPVGYNKEKCKVVFNKESCNYDVVQKEDPSKECFVYSRVG</sequence>